<evidence type="ECO:0000256" key="13">
    <source>
        <dbReference type="ARBA" id="ARBA00023316"/>
    </source>
</evidence>
<dbReference type="GO" id="GO:0032153">
    <property type="term" value="C:cell division site"/>
    <property type="evidence" value="ECO:0007669"/>
    <property type="project" value="TreeGrafter"/>
</dbReference>
<feature type="transmembrane region" description="Helical" evidence="21">
    <location>
        <begin position="261"/>
        <end position="287"/>
    </location>
</feature>
<keyword evidence="8" id="KW-0133">Cell shape</keyword>
<feature type="transmembrane region" description="Helical" evidence="21">
    <location>
        <begin position="224"/>
        <end position="241"/>
    </location>
</feature>
<keyword evidence="7 21" id="KW-0812">Transmembrane</keyword>
<evidence type="ECO:0000256" key="17">
    <source>
        <dbReference type="ARBA" id="ARBA00041185"/>
    </source>
</evidence>
<evidence type="ECO:0000256" key="10">
    <source>
        <dbReference type="ARBA" id="ARBA00022989"/>
    </source>
</evidence>
<evidence type="ECO:0000256" key="9">
    <source>
        <dbReference type="ARBA" id="ARBA00022984"/>
    </source>
</evidence>
<evidence type="ECO:0000256" key="18">
    <source>
        <dbReference type="ARBA" id="ARBA00041418"/>
    </source>
</evidence>
<dbReference type="AlphaFoldDB" id="A0A1G1WJP9"/>
<protein>
    <recommendedName>
        <fullName evidence="17">Probable peptidoglycan glycosyltransferase FtsW</fullName>
        <ecNumber evidence="19">2.4.99.28</ecNumber>
    </recommendedName>
    <alternativeName>
        <fullName evidence="18">Cell division protein FtsW</fullName>
    </alternativeName>
    <alternativeName>
        <fullName evidence="15">Cell wall polymerase</fullName>
    </alternativeName>
    <alternativeName>
        <fullName evidence="14">Peptidoglycan polymerase</fullName>
    </alternativeName>
</protein>
<evidence type="ECO:0000256" key="6">
    <source>
        <dbReference type="ARBA" id="ARBA00022679"/>
    </source>
</evidence>
<keyword evidence="12" id="KW-0131">Cell cycle</keyword>
<evidence type="ECO:0000256" key="15">
    <source>
        <dbReference type="ARBA" id="ARBA00033270"/>
    </source>
</evidence>
<evidence type="ECO:0000256" key="19">
    <source>
        <dbReference type="ARBA" id="ARBA00044770"/>
    </source>
</evidence>
<sequence length="369" mass="39742">MIRSVKTQIHRPDFILAGTVLVLTLFGLLMVYNASPVTSLRDFGDPLHLIRLQSLWVGAGLVLGFLVFSIPYPFWKKVAPILFLAALILLIAVFIPGLGAKIYGAQRWLRFGFLSIQPAEFAKLAYIVYLSAFFSKKVKLTTFLGVTAIVAGIMLAQKDMGTTIVLITIGLSLYFAAGGVFWHLALLIPVLLALGSILILTSPYRKARFLAFLNPGIDTGGISYHINQTLIALGSGGLLGVGLGESRQKYGFIPEVTTDSIFAVIGNELGFIGALVFIGAFLIVIFRGFKIATSAPDRFAQLLALGVTVWIGFQTLINIAGLAAVLPLTGVPLPFISYGGSSLVATLLAVAILLNISRYTKVRVENKPR</sequence>
<dbReference type="GO" id="GO:0005886">
    <property type="term" value="C:plasma membrane"/>
    <property type="evidence" value="ECO:0007669"/>
    <property type="project" value="UniProtKB-SubCell"/>
</dbReference>
<keyword evidence="4 22" id="KW-0132">Cell division</keyword>
<name>A0A1G1WJP9_9BACT</name>
<gene>
    <name evidence="22" type="ORF">A2Z42_04930</name>
</gene>
<feature type="transmembrane region" description="Helical" evidence="21">
    <location>
        <begin position="14"/>
        <end position="34"/>
    </location>
</feature>
<evidence type="ECO:0000256" key="11">
    <source>
        <dbReference type="ARBA" id="ARBA00023136"/>
    </source>
</evidence>
<comment type="similarity">
    <text evidence="16">Belongs to the SEDS family. FtsW subfamily.</text>
</comment>
<feature type="transmembrane region" description="Helical" evidence="21">
    <location>
        <begin position="81"/>
        <end position="99"/>
    </location>
</feature>
<feature type="transmembrane region" description="Helical" evidence="21">
    <location>
        <begin position="187"/>
        <end position="204"/>
    </location>
</feature>
<keyword evidence="10 21" id="KW-1133">Transmembrane helix</keyword>
<evidence type="ECO:0000256" key="21">
    <source>
        <dbReference type="SAM" id="Phobius"/>
    </source>
</evidence>
<keyword evidence="3" id="KW-1003">Cell membrane</keyword>
<dbReference type="GO" id="GO:0051301">
    <property type="term" value="P:cell division"/>
    <property type="evidence" value="ECO:0007669"/>
    <property type="project" value="UniProtKB-KW"/>
</dbReference>
<evidence type="ECO:0000256" key="4">
    <source>
        <dbReference type="ARBA" id="ARBA00022618"/>
    </source>
</evidence>
<dbReference type="Pfam" id="PF01098">
    <property type="entry name" value="FTSW_RODA_SPOVE"/>
    <property type="match status" value="1"/>
</dbReference>
<feature type="transmembrane region" description="Helical" evidence="21">
    <location>
        <begin position="111"/>
        <end position="134"/>
    </location>
</feature>
<dbReference type="GO" id="GO:0008955">
    <property type="term" value="F:peptidoglycan glycosyltransferase activity"/>
    <property type="evidence" value="ECO:0007669"/>
    <property type="project" value="UniProtKB-EC"/>
</dbReference>
<dbReference type="PANTHER" id="PTHR30474">
    <property type="entry name" value="CELL CYCLE PROTEIN"/>
    <property type="match status" value="1"/>
</dbReference>
<evidence type="ECO:0000313" key="22">
    <source>
        <dbReference type="EMBL" id="OGY27968.1"/>
    </source>
</evidence>
<dbReference type="GO" id="GO:0009252">
    <property type="term" value="P:peptidoglycan biosynthetic process"/>
    <property type="evidence" value="ECO:0007669"/>
    <property type="project" value="UniProtKB-KW"/>
</dbReference>
<dbReference type="EMBL" id="MHCU01000017">
    <property type="protein sequence ID" value="OGY27968.1"/>
    <property type="molecule type" value="Genomic_DNA"/>
</dbReference>
<dbReference type="GO" id="GO:0015648">
    <property type="term" value="F:lipid-linked peptidoglycan transporter activity"/>
    <property type="evidence" value="ECO:0007669"/>
    <property type="project" value="TreeGrafter"/>
</dbReference>
<dbReference type="GO" id="GO:0008360">
    <property type="term" value="P:regulation of cell shape"/>
    <property type="evidence" value="ECO:0007669"/>
    <property type="project" value="UniProtKB-KW"/>
</dbReference>
<comment type="catalytic activity">
    <reaction evidence="20">
        <text>[GlcNAc-(1-&gt;4)-Mur2Ac(oyl-L-Ala-gamma-D-Glu-L-Lys-D-Ala-D-Ala)](n)-di-trans,octa-cis-undecaprenyl diphosphate + beta-D-GlcNAc-(1-&gt;4)-Mur2Ac(oyl-L-Ala-gamma-D-Glu-L-Lys-D-Ala-D-Ala)-di-trans,octa-cis-undecaprenyl diphosphate = [GlcNAc-(1-&gt;4)-Mur2Ac(oyl-L-Ala-gamma-D-Glu-L-Lys-D-Ala-D-Ala)](n+1)-di-trans,octa-cis-undecaprenyl diphosphate + di-trans,octa-cis-undecaprenyl diphosphate + H(+)</text>
        <dbReference type="Rhea" id="RHEA:23708"/>
        <dbReference type="Rhea" id="RHEA-COMP:9602"/>
        <dbReference type="Rhea" id="RHEA-COMP:9603"/>
        <dbReference type="ChEBI" id="CHEBI:15378"/>
        <dbReference type="ChEBI" id="CHEBI:58405"/>
        <dbReference type="ChEBI" id="CHEBI:60033"/>
        <dbReference type="ChEBI" id="CHEBI:78435"/>
        <dbReference type="EC" id="2.4.99.28"/>
    </reaction>
</comment>
<evidence type="ECO:0000256" key="16">
    <source>
        <dbReference type="ARBA" id="ARBA00038053"/>
    </source>
</evidence>
<comment type="caution">
    <text evidence="22">The sequence shown here is derived from an EMBL/GenBank/DDBJ whole genome shotgun (WGS) entry which is preliminary data.</text>
</comment>
<dbReference type="GO" id="GO:0071555">
    <property type="term" value="P:cell wall organization"/>
    <property type="evidence" value="ECO:0007669"/>
    <property type="project" value="UniProtKB-KW"/>
</dbReference>
<keyword evidence="9" id="KW-0573">Peptidoglycan synthesis</keyword>
<proteinExistence type="inferred from homology"/>
<feature type="transmembrane region" description="Helical" evidence="21">
    <location>
        <begin position="55"/>
        <end position="75"/>
    </location>
</feature>
<evidence type="ECO:0000256" key="7">
    <source>
        <dbReference type="ARBA" id="ARBA00022692"/>
    </source>
</evidence>
<reference evidence="22 23" key="1">
    <citation type="journal article" date="2016" name="Nat. Commun.">
        <title>Thousands of microbial genomes shed light on interconnected biogeochemical processes in an aquifer system.</title>
        <authorList>
            <person name="Anantharaman K."/>
            <person name="Brown C.T."/>
            <person name="Hug L.A."/>
            <person name="Sharon I."/>
            <person name="Castelle C.J."/>
            <person name="Probst A.J."/>
            <person name="Thomas B.C."/>
            <person name="Singh A."/>
            <person name="Wilkins M.J."/>
            <person name="Karaoz U."/>
            <person name="Brodie E.L."/>
            <person name="Williams K.H."/>
            <person name="Hubbard S.S."/>
            <person name="Banfield J.F."/>
        </authorList>
    </citation>
    <scope>NUCLEOTIDE SEQUENCE [LARGE SCALE GENOMIC DNA]</scope>
</reference>
<dbReference type="EC" id="2.4.99.28" evidence="19"/>
<dbReference type="PANTHER" id="PTHR30474:SF2">
    <property type="entry name" value="PEPTIDOGLYCAN GLYCOSYLTRANSFERASE FTSW-RELATED"/>
    <property type="match status" value="1"/>
</dbReference>
<feature type="transmembrane region" description="Helical" evidence="21">
    <location>
        <begin position="335"/>
        <end position="356"/>
    </location>
</feature>
<comment type="subcellular location">
    <subcellularLocation>
        <location evidence="1">Cell membrane</location>
        <topology evidence="1">Multi-pass membrane protein</topology>
    </subcellularLocation>
</comment>
<evidence type="ECO:0000256" key="3">
    <source>
        <dbReference type="ARBA" id="ARBA00022475"/>
    </source>
</evidence>
<dbReference type="NCBIfam" id="TIGR02614">
    <property type="entry name" value="ftsW"/>
    <property type="match status" value="1"/>
</dbReference>
<evidence type="ECO:0000313" key="23">
    <source>
        <dbReference type="Proteomes" id="UP000176645"/>
    </source>
</evidence>
<evidence type="ECO:0000256" key="12">
    <source>
        <dbReference type="ARBA" id="ARBA00023306"/>
    </source>
</evidence>
<evidence type="ECO:0000256" key="1">
    <source>
        <dbReference type="ARBA" id="ARBA00004651"/>
    </source>
</evidence>
<keyword evidence="6" id="KW-0808">Transferase</keyword>
<evidence type="ECO:0000256" key="14">
    <source>
        <dbReference type="ARBA" id="ARBA00032370"/>
    </source>
</evidence>
<evidence type="ECO:0000256" key="8">
    <source>
        <dbReference type="ARBA" id="ARBA00022960"/>
    </source>
</evidence>
<feature type="transmembrane region" description="Helical" evidence="21">
    <location>
        <begin position="299"/>
        <end position="323"/>
    </location>
</feature>
<keyword evidence="5" id="KW-0328">Glycosyltransferase</keyword>
<dbReference type="Proteomes" id="UP000176645">
    <property type="component" value="Unassembled WGS sequence"/>
</dbReference>
<evidence type="ECO:0000256" key="2">
    <source>
        <dbReference type="ARBA" id="ARBA00004752"/>
    </source>
</evidence>
<keyword evidence="13" id="KW-0961">Cell wall biogenesis/degradation</keyword>
<dbReference type="InterPro" id="IPR013437">
    <property type="entry name" value="FtsW"/>
</dbReference>
<keyword evidence="11 21" id="KW-0472">Membrane</keyword>
<comment type="pathway">
    <text evidence="2">Cell wall biogenesis; peptidoglycan biosynthesis.</text>
</comment>
<evidence type="ECO:0000256" key="5">
    <source>
        <dbReference type="ARBA" id="ARBA00022676"/>
    </source>
</evidence>
<organism evidence="22 23">
    <name type="scientific">Candidatus Woykebacteria bacterium RBG_19FT_COMBO_43_10</name>
    <dbReference type="NCBI Taxonomy" id="1802598"/>
    <lineage>
        <taxon>Bacteria</taxon>
        <taxon>Candidatus Woykeibacteriota</taxon>
    </lineage>
</organism>
<dbReference type="InterPro" id="IPR001182">
    <property type="entry name" value="FtsW/RodA"/>
</dbReference>
<evidence type="ECO:0000256" key="20">
    <source>
        <dbReference type="ARBA" id="ARBA00049902"/>
    </source>
</evidence>
<accession>A0A1G1WJP9</accession>